<protein>
    <recommendedName>
        <fullName evidence="4">RRM domain-containing protein</fullName>
    </recommendedName>
</protein>
<organism evidence="5 6">
    <name type="scientific">Tropilaelaps mercedesae</name>
    <dbReference type="NCBI Taxonomy" id="418985"/>
    <lineage>
        <taxon>Eukaryota</taxon>
        <taxon>Metazoa</taxon>
        <taxon>Ecdysozoa</taxon>
        <taxon>Arthropoda</taxon>
        <taxon>Chelicerata</taxon>
        <taxon>Arachnida</taxon>
        <taxon>Acari</taxon>
        <taxon>Parasitiformes</taxon>
        <taxon>Mesostigmata</taxon>
        <taxon>Gamasina</taxon>
        <taxon>Dermanyssoidea</taxon>
        <taxon>Laelapidae</taxon>
        <taxon>Tropilaelaps</taxon>
    </lineage>
</organism>
<evidence type="ECO:0000256" key="1">
    <source>
        <dbReference type="ARBA" id="ARBA00022884"/>
    </source>
</evidence>
<evidence type="ECO:0000259" key="4">
    <source>
        <dbReference type="PROSITE" id="PS50102"/>
    </source>
</evidence>
<dbReference type="STRING" id="418985.A0A1V9X5E2"/>
<keyword evidence="1 2" id="KW-0694">RNA-binding</keyword>
<dbReference type="PROSITE" id="PS50102">
    <property type="entry name" value="RRM"/>
    <property type="match status" value="1"/>
</dbReference>
<accession>A0A1V9X5E2</accession>
<feature type="region of interest" description="Disordered" evidence="3">
    <location>
        <begin position="236"/>
        <end position="285"/>
    </location>
</feature>
<dbReference type="Gene3D" id="3.30.70.330">
    <property type="match status" value="1"/>
</dbReference>
<dbReference type="CDD" id="cd00590">
    <property type="entry name" value="RRM_SF"/>
    <property type="match status" value="1"/>
</dbReference>
<feature type="compositionally biased region" description="Acidic residues" evidence="3">
    <location>
        <begin position="29"/>
        <end position="60"/>
    </location>
</feature>
<dbReference type="InParanoid" id="A0A1V9X5E2"/>
<comment type="caution">
    <text evidence="5">The sequence shown here is derived from an EMBL/GenBank/DDBJ whole genome shotgun (WGS) entry which is preliminary data.</text>
</comment>
<proteinExistence type="predicted"/>
<dbReference type="GO" id="GO:0003723">
    <property type="term" value="F:RNA binding"/>
    <property type="evidence" value="ECO:0007669"/>
    <property type="project" value="UniProtKB-UniRule"/>
</dbReference>
<sequence length="564" mass="63749">KEGGNKDAEEEQRIQLQKCVIDKIKDVAESDDNDNDDMAEDDDEIAADNEQDEEDNEEFDAGTTKALSRKLIAIDRQRRTAERSANVKEAENEENEGGEEGKDEHNDDDDLDPPKKLVTSKWERKKEQTHLSFERLKAMVAKQEIVKKKEEREEDDDGNGVGGDGADEKGDDEEDISEDEEDHEVEKNEEEEDGDDEEPPEEVSNKSKKQTSLTTLKALKKSFAVAVSAGTIDRGGKKRKTLFGKSDENDDGDDNHGLGGGRSSPMKRIKLASGDGKNDRQDNEASVLAEVPAKALERTQSSLKVVDQEQIDYRLAQLFNIYKTTAEEIEQFTNNYLKMVSSWLFVPHVPDDATEEELRAAHPNISKVKLPRKRKKGKNFAFLNFESKGKAEEALKDMTSSPRTLGNLELKVQRSRVSGITPPEYINRRKLAIIACPKETTQEELCKLFPQATTVWLSRNPRSDTIENYLMFPDEQTCKDVLHENGTVTLHGKCCALFFDNYTYKKKTASRKLKKKFESGKHIVIDHISVEAPKRVLRNHFSGNRPRAEVQGFSQDLVRGFCLP</sequence>
<gene>
    <name evidence="5" type="ORF">BIW11_12807</name>
</gene>
<dbReference type="AlphaFoldDB" id="A0A1V9X5E2"/>
<name>A0A1V9X5E2_9ACAR</name>
<feature type="compositionally biased region" description="Acidic residues" evidence="3">
    <location>
        <begin position="169"/>
        <end position="201"/>
    </location>
</feature>
<dbReference type="Pfam" id="PF00076">
    <property type="entry name" value="RRM_1"/>
    <property type="match status" value="1"/>
</dbReference>
<evidence type="ECO:0000256" key="2">
    <source>
        <dbReference type="PROSITE-ProRule" id="PRU00176"/>
    </source>
</evidence>
<feature type="region of interest" description="Disordered" evidence="3">
    <location>
        <begin position="25"/>
        <end position="215"/>
    </location>
</feature>
<feature type="compositionally biased region" description="Basic and acidic residues" evidence="3">
    <location>
        <begin position="72"/>
        <end position="90"/>
    </location>
</feature>
<dbReference type="InterPro" id="IPR012677">
    <property type="entry name" value="Nucleotide-bd_a/b_plait_sf"/>
</dbReference>
<dbReference type="EMBL" id="MNPL01024196">
    <property type="protein sequence ID" value="OQR68601.1"/>
    <property type="molecule type" value="Genomic_DNA"/>
</dbReference>
<dbReference type="SMART" id="SM00360">
    <property type="entry name" value="RRM"/>
    <property type="match status" value="1"/>
</dbReference>
<dbReference type="InterPro" id="IPR000504">
    <property type="entry name" value="RRM_dom"/>
</dbReference>
<feature type="domain" description="RRM" evidence="4">
    <location>
        <begin position="342"/>
        <end position="417"/>
    </location>
</feature>
<reference evidence="5 6" key="1">
    <citation type="journal article" date="2017" name="Gigascience">
        <title>Draft genome of the honey bee ectoparasitic mite, Tropilaelaps mercedesae, is shaped by the parasitic life history.</title>
        <authorList>
            <person name="Dong X."/>
            <person name="Armstrong S.D."/>
            <person name="Xia D."/>
            <person name="Makepeace B.L."/>
            <person name="Darby A.C."/>
            <person name="Kadowaki T."/>
        </authorList>
    </citation>
    <scope>NUCLEOTIDE SEQUENCE [LARGE SCALE GENOMIC DNA]</scope>
    <source>
        <strain evidence="5">Wuxi-XJTLU</strain>
    </source>
</reference>
<dbReference type="Proteomes" id="UP000192247">
    <property type="component" value="Unassembled WGS sequence"/>
</dbReference>
<evidence type="ECO:0000313" key="6">
    <source>
        <dbReference type="Proteomes" id="UP000192247"/>
    </source>
</evidence>
<dbReference type="InterPro" id="IPR035979">
    <property type="entry name" value="RBD_domain_sf"/>
</dbReference>
<keyword evidence="6" id="KW-1185">Reference proteome</keyword>
<feature type="compositionally biased region" description="Basic and acidic residues" evidence="3">
    <location>
        <begin position="121"/>
        <end position="137"/>
    </location>
</feature>
<dbReference type="SUPFAM" id="SSF54928">
    <property type="entry name" value="RNA-binding domain, RBD"/>
    <property type="match status" value="1"/>
</dbReference>
<dbReference type="OrthoDB" id="439808at2759"/>
<feature type="non-terminal residue" evidence="5">
    <location>
        <position position="1"/>
    </location>
</feature>
<evidence type="ECO:0000256" key="3">
    <source>
        <dbReference type="SAM" id="MobiDB-lite"/>
    </source>
</evidence>
<evidence type="ECO:0000313" key="5">
    <source>
        <dbReference type="EMBL" id="OQR68601.1"/>
    </source>
</evidence>